<dbReference type="GO" id="GO:0016755">
    <property type="term" value="F:aminoacyltransferase activity"/>
    <property type="evidence" value="ECO:0007669"/>
    <property type="project" value="TreeGrafter"/>
</dbReference>
<dbReference type="AlphaFoldDB" id="A0A194S3W9"/>
<dbReference type="GO" id="GO:0005886">
    <property type="term" value="C:plasma membrane"/>
    <property type="evidence" value="ECO:0007669"/>
    <property type="project" value="UniProtKB-SubCell"/>
</dbReference>
<keyword evidence="7" id="KW-1185">Reference proteome</keyword>
<dbReference type="GeneID" id="28977271"/>
<dbReference type="EMBL" id="KQ474078">
    <property type="protein sequence ID" value="KPV75433.1"/>
    <property type="molecule type" value="Genomic_DNA"/>
</dbReference>
<dbReference type="OMA" id="YQIKHAV"/>
<evidence type="ECO:0000256" key="2">
    <source>
        <dbReference type="ARBA" id="ARBA00022475"/>
    </source>
</evidence>
<dbReference type="RefSeq" id="XP_018271482.1">
    <property type="nucleotide sequence ID" value="XM_018416823.1"/>
</dbReference>
<dbReference type="PANTHER" id="PTHR34697:SF2">
    <property type="entry name" value="PHOSPHATIDYLGLYCEROL LYSYLTRANSFERASE"/>
    <property type="match status" value="1"/>
</dbReference>
<evidence type="ECO:0000313" key="7">
    <source>
        <dbReference type="Proteomes" id="UP000053890"/>
    </source>
</evidence>
<organism evidence="6 7">
    <name type="scientific">Rhodotorula graminis (strain WP1)</name>
    <dbReference type="NCBI Taxonomy" id="578459"/>
    <lineage>
        <taxon>Eukaryota</taxon>
        <taxon>Fungi</taxon>
        <taxon>Dikarya</taxon>
        <taxon>Basidiomycota</taxon>
        <taxon>Pucciniomycotina</taxon>
        <taxon>Microbotryomycetes</taxon>
        <taxon>Sporidiobolales</taxon>
        <taxon>Sporidiobolaceae</taxon>
        <taxon>Rhodotorula</taxon>
    </lineage>
</organism>
<evidence type="ECO:0000256" key="5">
    <source>
        <dbReference type="ARBA" id="ARBA00023136"/>
    </source>
</evidence>
<keyword evidence="5" id="KW-0472">Membrane</keyword>
<keyword evidence="4" id="KW-1133">Transmembrane helix</keyword>
<protein>
    <submittedName>
        <fullName evidence="6">Uncharacterized protein</fullName>
    </submittedName>
</protein>
<proteinExistence type="predicted"/>
<dbReference type="InterPro" id="IPR051211">
    <property type="entry name" value="PG_lysyltransferase"/>
</dbReference>
<dbReference type="OrthoDB" id="372395at2759"/>
<dbReference type="STRING" id="578459.A0A194S3W9"/>
<sequence length="351" mass="40009">MTAAHPRTSTSSSNSSVYSVVDHDKEWLPSLVAKYGASASTAWLENRYAVWRSPSHMQSNPRVQGYLARGKFYFAWGPPICRADPDVRRSVAHEFIEWAKKEKHRRVVWCIIDTEFADMLGKDFEWSVLSCVREDVLHPDIKKLEHKEVRHNIRRAERAHVKYDEIRLKAPQFHPPDDLREEIDAGLKRWQEHRHGTQIAAAGLLPWLDAQHRRYFLARDEHKKVVAICVLASIAHDSYQIKHAVTFPEAPGGTSEGLLGHVIREMQFEGRNGLTFGASAAEEVEPEYNLGGWKIRMLGKAYKKIVARYGLANRGQFRAKFGTEDEPLHVAYPKGGFGFAGLVALMKMMKV</sequence>
<evidence type="ECO:0000256" key="3">
    <source>
        <dbReference type="ARBA" id="ARBA00022692"/>
    </source>
</evidence>
<comment type="subcellular location">
    <subcellularLocation>
        <location evidence="1">Cell membrane</location>
        <topology evidence="1">Multi-pass membrane protein</topology>
    </subcellularLocation>
</comment>
<name>A0A194S3W9_RHOGW</name>
<keyword evidence="2" id="KW-1003">Cell membrane</keyword>
<dbReference type="Proteomes" id="UP000053890">
    <property type="component" value="Unassembled WGS sequence"/>
</dbReference>
<dbReference type="PANTHER" id="PTHR34697">
    <property type="entry name" value="PHOSPHATIDYLGLYCEROL LYSYLTRANSFERASE"/>
    <property type="match status" value="1"/>
</dbReference>
<evidence type="ECO:0000256" key="4">
    <source>
        <dbReference type="ARBA" id="ARBA00022989"/>
    </source>
</evidence>
<evidence type="ECO:0000256" key="1">
    <source>
        <dbReference type="ARBA" id="ARBA00004651"/>
    </source>
</evidence>
<keyword evidence="3" id="KW-0812">Transmembrane</keyword>
<reference evidence="6 7" key="1">
    <citation type="journal article" date="2015" name="Front. Microbiol.">
        <title>Genome sequence of the plant growth promoting endophytic yeast Rhodotorula graminis WP1.</title>
        <authorList>
            <person name="Firrincieli A."/>
            <person name="Otillar R."/>
            <person name="Salamov A."/>
            <person name="Schmutz J."/>
            <person name="Khan Z."/>
            <person name="Redman R.S."/>
            <person name="Fleck N.D."/>
            <person name="Lindquist E."/>
            <person name="Grigoriev I.V."/>
            <person name="Doty S.L."/>
        </authorList>
    </citation>
    <scope>NUCLEOTIDE SEQUENCE [LARGE SCALE GENOMIC DNA]</scope>
    <source>
        <strain evidence="6 7">WP1</strain>
    </source>
</reference>
<gene>
    <name evidence="6" type="ORF">RHOBADRAFT_53408</name>
</gene>
<accession>A0A194S3W9</accession>
<dbReference type="GO" id="GO:0055091">
    <property type="term" value="P:phospholipid homeostasis"/>
    <property type="evidence" value="ECO:0007669"/>
    <property type="project" value="TreeGrafter"/>
</dbReference>
<evidence type="ECO:0000313" key="6">
    <source>
        <dbReference type="EMBL" id="KPV75433.1"/>
    </source>
</evidence>